<accession>A0ABY5PBD1</accession>
<name>A0ABY5PBD1_9ACTN</name>
<gene>
    <name evidence="1" type="ORF">LRS13_14030</name>
</gene>
<dbReference type="EMBL" id="CP088295">
    <property type="protein sequence ID" value="UUY01842.1"/>
    <property type="molecule type" value="Genomic_DNA"/>
</dbReference>
<keyword evidence="2" id="KW-1185">Reference proteome</keyword>
<evidence type="ECO:0008006" key="3">
    <source>
        <dbReference type="Google" id="ProtNLM"/>
    </source>
</evidence>
<evidence type="ECO:0000313" key="1">
    <source>
        <dbReference type="EMBL" id="UUY01842.1"/>
    </source>
</evidence>
<organism evidence="1 2">
    <name type="scientific">Svornostia abyssi</name>
    <dbReference type="NCBI Taxonomy" id="2898438"/>
    <lineage>
        <taxon>Bacteria</taxon>
        <taxon>Bacillati</taxon>
        <taxon>Actinomycetota</taxon>
        <taxon>Thermoleophilia</taxon>
        <taxon>Solirubrobacterales</taxon>
        <taxon>Baekduiaceae</taxon>
        <taxon>Svornostia</taxon>
    </lineage>
</organism>
<reference evidence="2" key="1">
    <citation type="submission" date="2021-11" db="EMBL/GenBank/DDBJ databases">
        <title>Cultivation dependent microbiological survey of springs from the worlds oldest radium mine currently devoted to the extraction of radon-saturated water.</title>
        <authorList>
            <person name="Kapinusova G."/>
            <person name="Smrhova T."/>
            <person name="Strejcek M."/>
            <person name="Suman J."/>
            <person name="Jani K."/>
            <person name="Pajer P."/>
            <person name="Uhlik O."/>
        </authorList>
    </citation>
    <scope>NUCLEOTIDE SEQUENCE [LARGE SCALE GENOMIC DNA]</scope>
    <source>
        <strain evidence="2">J379</strain>
    </source>
</reference>
<evidence type="ECO:0000313" key="2">
    <source>
        <dbReference type="Proteomes" id="UP001058860"/>
    </source>
</evidence>
<dbReference type="Proteomes" id="UP001058860">
    <property type="component" value="Chromosome"/>
</dbReference>
<proteinExistence type="predicted"/>
<sequence>MSSSEDAKTLIETAVRRFLEEVPALEPIKIVAVIELRGRGDVQTYRIEMPGLKVTKGDDPAARVRVETQRAFFNVMAKEAHIADWREAFTYGQAKATGNPQVLQLIERVVAKQEERNRTRRASH</sequence>
<dbReference type="RefSeq" id="WP_353862387.1">
    <property type="nucleotide sequence ID" value="NZ_CP088295.1"/>
</dbReference>
<protein>
    <recommendedName>
        <fullName evidence="3">SCP2 domain-containing protein</fullName>
    </recommendedName>
</protein>